<accession>A0ACB8FB47</accession>
<reference evidence="1" key="1">
    <citation type="submission" date="2021-08" db="EMBL/GenBank/DDBJ databases">
        <title>The first chromosome-level gecko genome reveals the dynamic sex chromosomes of Neotropical dwarf geckos (Sphaerodactylidae: Sphaerodactylus).</title>
        <authorList>
            <person name="Pinto B.J."/>
            <person name="Keating S.E."/>
            <person name="Gamble T."/>
        </authorList>
    </citation>
    <scope>NUCLEOTIDE SEQUENCE</scope>
    <source>
        <strain evidence="1">TG3544</strain>
    </source>
</reference>
<name>A0ACB8FB47_9SAUR</name>
<gene>
    <name evidence="1" type="ORF">K3G42_024724</name>
</gene>
<protein>
    <submittedName>
        <fullName evidence="1">Uncharacterized protein</fullName>
    </submittedName>
</protein>
<evidence type="ECO:0000313" key="2">
    <source>
        <dbReference type="Proteomes" id="UP000827872"/>
    </source>
</evidence>
<sequence length="68" mass="8191">MNIQEEWSAYITSVHDEKTKVEAYHPKATITVYVRMRMCLVYADSSRYLCQERHFIWDKLAQMPSEYV</sequence>
<comment type="caution">
    <text evidence="1">The sequence shown here is derived from an EMBL/GenBank/DDBJ whole genome shotgun (WGS) entry which is preliminary data.</text>
</comment>
<keyword evidence="2" id="KW-1185">Reference proteome</keyword>
<dbReference type="EMBL" id="CM037621">
    <property type="protein sequence ID" value="KAH8002462.1"/>
    <property type="molecule type" value="Genomic_DNA"/>
</dbReference>
<evidence type="ECO:0000313" key="1">
    <source>
        <dbReference type="EMBL" id="KAH8002462.1"/>
    </source>
</evidence>
<organism evidence="1 2">
    <name type="scientific">Sphaerodactylus townsendi</name>
    <dbReference type="NCBI Taxonomy" id="933632"/>
    <lineage>
        <taxon>Eukaryota</taxon>
        <taxon>Metazoa</taxon>
        <taxon>Chordata</taxon>
        <taxon>Craniata</taxon>
        <taxon>Vertebrata</taxon>
        <taxon>Euteleostomi</taxon>
        <taxon>Lepidosauria</taxon>
        <taxon>Squamata</taxon>
        <taxon>Bifurcata</taxon>
        <taxon>Gekkota</taxon>
        <taxon>Sphaerodactylidae</taxon>
        <taxon>Sphaerodactylus</taxon>
    </lineage>
</organism>
<dbReference type="Proteomes" id="UP000827872">
    <property type="component" value="Linkage Group LG08"/>
</dbReference>
<proteinExistence type="predicted"/>